<organism evidence="2 3">
    <name type="scientific">Sphingobacterium ginsenosidimutans</name>
    <dbReference type="NCBI Taxonomy" id="687845"/>
    <lineage>
        <taxon>Bacteria</taxon>
        <taxon>Pseudomonadati</taxon>
        <taxon>Bacteroidota</taxon>
        <taxon>Sphingobacteriia</taxon>
        <taxon>Sphingobacteriales</taxon>
        <taxon>Sphingobacteriaceae</taxon>
        <taxon>Sphingobacterium</taxon>
    </lineage>
</organism>
<dbReference type="Proteomes" id="UP001500167">
    <property type="component" value="Unassembled WGS sequence"/>
</dbReference>
<evidence type="ECO:0000313" key="2">
    <source>
        <dbReference type="EMBL" id="GAA4168296.1"/>
    </source>
</evidence>
<sequence>MPTFNIFKEGVLSLYEEKKRKQEMDELLASPSPANLRDYCLIRLSEELPETDIQVLQKFFDPLKKEKSLEDAIYKYKTGWLRALQKFILGETENPDELLVKLLAVLVDYQPRPFRFNYDDTPVQFENDQPLEKNDPPVEDDAKKAPSTSISLKSNRQDESVISEGDHEKTTVEIDHIDTGQVISPEGTGESQRNKDESGPQKKPFLNKHTLRFTGAASFIVAIFITIHFLTPEDCMCWNGEKYIQVDCQDKTQAYQVIGLDQDRLKHFRKITEPDSLGVKDIGNIWYSKIDNEVEFFTGPGYHPVQLNKSLKAVTKHIWDTYVRITPDSNQHVQFGIMQKQKD</sequence>
<evidence type="ECO:0000256" key="1">
    <source>
        <dbReference type="SAM" id="MobiDB-lite"/>
    </source>
</evidence>
<proteinExistence type="predicted"/>
<evidence type="ECO:0000313" key="3">
    <source>
        <dbReference type="Proteomes" id="UP001500167"/>
    </source>
</evidence>
<feature type="compositionally biased region" description="Basic and acidic residues" evidence="1">
    <location>
        <begin position="155"/>
        <end position="178"/>
    </location>
</feature>
<gene>
    <name evidence="2" type="ORF">GCM10022218_02950</name>
</gene>
<feature type="compositionally biased region" description="Basic and acidic residues" evidence="1">
    <location>
        <begin position="130"/>
        <end position="144"/>
    </location>
</feature>
<dbReference type="EMBL" id="BAAAZK010000002">
    <property type="protein sequence ID" value="GAA4168296.1"/>
    <property type="molecule type" value="Genomic_DNA"/>
</dbReference>
<protein>
    <submittedName>
        <fullName evidence="2">Uncharacterized protein</fullName>
    </submittedName>
</protein>
<reference evidence="3" key="1">
    <citation type="journal article" date="2019" name="Int. J. Syst. Evol. Microbiol.">
        <title>The Global Catalogue of Microorganisms (GCM) 10K type strain sequencing project: providing services to taxonomists for standard genome sequencing and annotation.</title>
        <authorList>
            <consortium name="The Broad Institute Genomics Platform"/>
            <consortium name="The Broad Institute Genome Sequencing Center for Infectious Disease"/>
            <person name="Wu L."/>
            <person name="Ma J."/>
        </authorList>
    </citation>
    <scope>NUCLEOTIDE SEQUENCE [LARGE SCALE GENOMIC DNA]</scope>
    <source>
        <strain evidence="3">JCM 16722</strain>
    </source>
</reference>
<keyword evidence="3" id="KW-1185">Reference proteome</keyword>
<feature type="region of interest" description="Disordered" evidence="1">
    <location>
        <begin position="118"/>
        <end position="205"/>
    </location>
</feature>
<name>A0ABP7ZQW0_9SPHI</name>
<comment type="caution">
    <text evidence="2">The sequence shown here is derived from an EMBL/GenBank/DDBJ whole genome shotgun (WGS) entry which is preliminary data.</text>
</comment>
<accession>A0ABP7ZQW0</accession>